<protein>
    <submittedName>
        <fullName evidence="2">Unnamed protein product</fullName>
    </submittedName>
</protein>
<feature type="compositionally biased region" description="Polar residues" evidence="1">
    <location>
        <begin position="42"/>
        <end position="56"/>
    </location>
</feature>
<dbReference type="Proteomes" id="UP001165121">
    <property type="component" value="Unassembled WGS sequence"/>
</dbReference>
<reference evidence="2" key="1">
    <citation type="submission" date="2023-04" db="EMBL/GenBank/DDBJ databases">
        <title>Phytophthora fragariaefolia NBRC 109709.</title>
        <authorList>
            <person name="Ichikawa N."/>
            <person name="Sato H."/>
            <person name="Tonouchi N."/>
        </authorList>
    </citation>
    <scope>NUCLEOTIDE SEQUENCE</scope>
    <source>
        <strain evidence="2">NBRC 109709</strain>
    </source>
</reference>
<evidence type="ECO:0000256" key="1">
    <source>
        <dbReference type="SAM" id="MobiDB-lite"/>
    </source>
</evidence>
<dbReference type="AlphaFoldDB" id="A0A9W6UBC3"/>
<evidence type="ECO:0000313" key="3">
    <source>
        <dbReference type="Proteomes" id="UP001165121"/>
    </source>
</evidence>
<feature type="region of interest" description="Disordered" evidence="1">
    <location>
        <begin position="1"/>
        <end position="57"/>
    </location>
</feature>
<sequence length="363" mass="40425">MYEASSASSEKRGNMAEEGEGASVIGSSPTVRVSPYPLCERTSPQHLSPPVASSCQRPRVSLDASPERLDQHRLQLVVQGIVKSTVGQRDSSGRVLEIFAANGATFSDIMHKIWEKFSCHVKGMAVKQDDTWTVEKPAESSWTRVMQFKASGRVVPTTKTQQHWSRWAVSQRGENVTLVIYEYGLGISNARALDEFMQACIRPEHTDRSGAAAEASIREIVARLQDVWGATYQGSAVIWRMWANEITRNLNRSTWEIAVLDPPAPRVERLLQAADSQVAQHLTHLTMSTRVALDIVNASIADNEPLQGRWKAFGQCLENQRHALAARKETLEGLLVDIPLPALNEVTDPIPRLENLEDMEHRD</sequence>
<dbReference type="EMBL" id="BSXT01000573">
    <property type="protein sequence ID" value="GMF30306.1"/>
    <property type="molecule type" value="Genomic_DNA"/>
</dbReference>
<gene>
    <name evidence="2" type="ORF">Pfra01_000668900</name>
</gene>
<dbReference type="OrthoDB" id="115794at2759"/>
<accession>A0A9W6UBC3</accession>
<name>A0A9W6UBC3_9STRA</name>
<comment type="caution">
    <text evidence="2">The sequence shown here is derived from an EMBL/GenBank/DDBJ whole genome shotgun (WGS) entry which is preliminary data.</text>
</comment>
<organism evidence="2 3">
    <name type="scientific">Phytophthora fragariaefolia</name>
    <dbReference type="NCBI Taxonomy" id="1490495"/>
    <lineage>
        <taxon>Eukaryota</taxon>
        <taxon>Sar</taxon>
        <taxon>Stramenopiles</taxon>
        <taxon>Oomycota</taxon>
        <taxon>Peronosporomycetes</taxon>
        <taxon>Peronosporales</taxon>
        <taxon>Peronosporaceae</taxon>
        <taxon>Phytophthora</taxon>
    </lineage>
</organism>
<evidence type="ECO:0000313" key="2">
    <source>
        <dbReference type="EMBL" id="GMF30306.1"/>
    </source>
</evidence>
<proteinExistence type="predicted"/>
<keyword evidence="3" id="KW-1185">Reference proteome</keyword>